<proteinExistence type="predicted"/>
<dbReference type="Gene3D" id="3.30.450.20">
    <property type="entry name" value="PAS domain"/>
    <property type="match status" value="1"/>
</dbReference>
<comment type="caution">
    <text evidence="1">The sequence shown here is derived from an EMBL/GenBank/DDBJ whole genome shotgun (WGS) entry which is preliminary data.</text>
</comment>
<evidence type="ECO:0000313" key="2">
    <source>
        <dbReference type="Proteomes" id="UP000588806"/>
    </source>
</evidence>
<accession>A0A7Y3XBN2</accession>
<protein>
    <submittedName>
        <fullName evidence="1">Uncharacterized protein</fullName>
    </submittedName>
</protein>
<dbReference type="CDD" id="cd12914">
    <property type="entry name" value="PDC1_DGC_like"/>
    <property type="match status" value="1"/>
</dbReference>
<reference evidence="1 2" key="1">
    <citation type="submission" date="2020-05" db="EMBL/GenBank/DDBJ databases">
        <authorList>
            <person name="Ruan W."/>
            <person name="Jeon C.O."/>
            <person name="Chun B.H."/>
        </authorList>
    </citation>
    <scope>NUCLEOTIDE SEQUENCE [LARGE SCALE GENOMIC DNA]</scope>
    <source>
        <strain evidence="1 2">TBZ9</strain>
    </source>
</reference>
<sequence>MGIYVASLILMVAIFSGLLFDQYHQEVRNAHEHNATRASLIAEWVHTTFALSDHVLKDVVLLLASPLKISLRDGLLLEDLLMAKADSMALISEISVINRHGSVLASTGSVHPPGYDMRRMPFFHHLKEGPGASYVSPLFWSAFDRDYRIIHAQALHDDADSFSGFIVVQLAPRCFHNPCSILIYSQEKVLRSWILKDAC</sequence>
<dbReference type="EMBL" id="JABFHI010000005">
    <property type="protein sequence ID" value="NOG32415.1"/>
    <property type="molecule type" value="Genomic_DNA"/>
</dbReference>
<keyword evidence="2" id="KW-1185">Reference proteome</keyword>
<dbReference type="AlphaFoldDB" id="A0A7Y3XBN2"/>
<organism evidence="1 2">
    <name type="scientific">Vreelandella azerica</name>
    <dbReference type="NCBI Taxonomy" id="2732867"/>
    <lineage>
        <taxon>Bacteria</taxon>
        <taxon>Pseudomonadati</taxon>
        <taxon>Pseudomonadota</taxon>
        <taxon>Gammaproteobacteria</taxon>
        <taxon>Oceanospirillales</taxon>
        <taxon>Halomonadaceae</taxon>
        <taxon>Vreelandella</taxon>
    </lineage>
</organism>
<dbReference type="Proteomes" id="UP000588806">
    <property type="component" value="Unassembled WGS sequence"/>
</dbReference>
<evidence type="ECO:0000313" key="1">
    <source>
        <dbReference type="EMBL" id="NOG32415.1"/>
    </source>
</evidence>
<name>A0A7Y3XBN2_9GAMM</name>
<reference evidence="1 2" key="2">
    <citation type="submission" date="2020-06" db="EMBL/GenBank/DDBJ databases">
        <title>Halomonas songnenensis sp. nov., a moderately halophilic bacterium isolated from saline and alkaline soils.</title>
        <authorList>
            <person name="Jiang J."/>
            <person name="Pan Y."/>
        </authorList>
    </citation>
    <scope>NUCLEOTIDE SEQUENCE [LARGE SCALE GENOMIC DNA]</scope>
    <source>
        <strain evidence="1 2">TBZ9</strain>
    </source>
</reference>
<dbReference type="RefSeq" id="WP_171702884.1">
    <property type="nucleotide sequence ID" value="NZ_JABFHI010000005.1"/>
</dbReference>
<gene>
    <name evidence="1" type="ORF">HLB35_12810</name>
</gene>